<proteinExistence type="predicted"/>
<dbReference type="EMBL" id="JAACXV010000016">
    <property type="protein sequence ID" value="KAF7287085.1"/>
    <property type="molecule type" value="Genomic_DNA"/>
</dbReference>
<organism evidence="2 3">
    <name type="scientific">Rhynchophorus ferrugineus</name>
    <name type="common">Red palm weevil</name>
    <name type="synonym">Curculio ferrugineus</name>
    <dbReference type="NCBI Taxonomy" id="354439"/>
    <lineage>
        <taxon>Eukaryota</taxon>
        <taxon>Metazoa</taxon>
        <taxon>Ecdysozoa</taxon>
        <taxon>Arthropoda</taxon>
        <taxon>Hexapoda</taxon>
        <taxon>Insecta</taxon>
        <taxon>Pterygota</taxon>
        <taxon>Neoptera</taxon>
        <taxon>Endopterygota</taxon>
        <taxon>Coleoptera</taxon>
        <taxon>Polyphaga</taxon>
        <taxon>Cucujiformia</taxon>
        <taxon>Curculionidae</taxon>
        <taxon>Dryophthorinae</taxon>
        <taxon>Rhynchophorus</taxon>
    </lineage>
</organism>
<gene>
    <name evidence="2" type="ORF">GWI33_002466</name>
</gene>
<feature type="compositionally biased region" description="Polar residues" evidence="1">
    <location>
        <begin position="26"/>
        <end position="44"/>
    </location>
</feature>
<sequence>MQLPIGNTPTQLPITSSSSMQLSVNTQLSSFANTSNRNQSQGSSVEKGLFRPQLGLLDQTQGMMVQAPTQDLDNTRSSFTNVCWTN</sequence>
<name>A0A834MN67_RHYFE</name>
<feature type="region of interest" description="Disordered" evidence="1">
    <location>
        <begin position="26"/>
        <end position="47"/>
    </location>
</feature>
<reference evidence="2" key="1">
    <citation type="submission" date="2020-08" db="EMBL/GenBank/DDBJ databases">
        <title>Genome sequencing and assembly of the red palm weevil Rhynchophorus ferrugineus.</title>
        <authorList>
            <person name="Dias G.B."/>
            <person name="Bergman C.M."/>
            <person name="Manee M."/>
        </authorList>
    </citation>
    <scope>NUCLEOTIDE SEQUENCE</scope>
    <source>
        <strain evidence="2">AA-2017</strain>
        <tissue evidence="2">Whole larva</tissue>
    </source>
</reference>
<dbReference type="AlphaFoldDB" id="A0A834MN67"/>
<evidence type="ECO:0000313" key="3">
    <source>
        <dbReference type="Proteomes" id="UP000625711"/>
    </source>
</evidence>
<evidence type="ECO:0000256" key="1">
    <source>
        <dbReference type="SAM" id="MobiDB-lite"/>
    </source>
</evidence>
<comment type="caution">
    <text evidence="2">The sequence shown here is derived from an EMBL/GenBank/DDBJ whole genome shotgun (WGS) entry which is preliminary data.</text>
</comment>
<evidence type="ECO:0000313" key="2">
    <source>
        <dbReference type="EMBL" id="KAF7287085.1"/>
    </source>
</evidence>
<accession>A0A834MN67</accession>
<keyword evidence="3" id="KW-1185">Reference proteome</keyword>
<dbReference type="Proteomes" id="UP000625711">
    <property type="component" value="Unassembled WGS sequence"/>
</dbReference>
<protein>
    <submittedName>
        <fullName evidence="2">Uncharacterized protein</fullName>
    </submittedName>
</protein>